<feature type="transmembrane region" description="Helical" evidence="2">
    <location>
        <begin position="79"/>
        <end position="101"/>
    </location>
</feature>
<keyword evidence="2" id="KW-1133">Transmembrane helix</keyword>
<evidence type="ECO:0000256" key="3">
    <source>
        <dbReference type="SAM" id="SignalP"/>
    </source>
</evidence>
<feature type="signal peptide" evidence="3">
    <location>
        <begin position="1"/>
        <end position="26"/>
    </location>
</feature>
<evidence type="ECO:0000256" key="2">
    <source>
        <dbReference type="SAM" id="Phobius"/>
    </source>
</evidence>
<evidence type="ECO:0000313" key="4">
    <source>
        <dbReference type="EMBL" id="TSD62500.1"/>
    </source>
</evidence>
<sequence length="254" mass="25582">MTDARTFLIHGLIAGLLAGIAAFAVAATLGEPPIDAAIAVEEAQSEQSHDHAGDEAADGHSHDDEEGGITRGQQAGPGLATATIALSTVIGGAVGIGAAVAAGRIGRIGIVGSTTLVAAVGFVSFALVPWIAYPPNPPATGSGDTIGERTAMYFSFVIVSVVAAYGAVALARTLARRGSLWVAVVLPAVGYIAVVALAFAVLGPIDEVPDEFPANTLFSFRMGALATQATLWAVLTIALTGLIQRTTSRKAVAA</sequence>
<evidence type="ECO:0000256" key="1">
    <source>
        <dbReference type="SAM" id="MobiDB-lite"/>
    </source>
</evidence>
<feature type="transmembrane region" description="Helical" evidence="2">
    <location>
        <begin position="222"/>
        <end position="243"/>
    </location>
</feature>
<dbReference type="OrthoDB" id="6851830at2"/>
<reference evidence="4 5" key="1">
    <citation type="submission" date="2019-07" db="EMBL/GenBank/DDBJ databases">
        <authorList>
            <person name="Zhao L.H."/>
        </authorList>
    </citation>
    <scope>NUCLEOTIDE SEQUENCE [LARGE SCALE GENOMIC DNA]</scope>
    <source>
        <strain evidence="4 5">Co35</strain>
    </source>
</reference>
<keyword evidence="5" id="KW-1185">Reference proteome</keyword>
<feature type="transmembrane region" description="Helical" evidence="2">
    <location>
        <begin position="108"/>
        <end position="131"/>
    </location>
</feature>
<protein>
    <submittedName>
        <fullName evidence="4">CbtA family protein</fullName>
    </submittedName>
</protein>
<feature type="transmembrane region" description="Helical" evidence="2">
    <location>
        <begin position="151"/>
        <end position="171"/>
    </location>
</feature>
<proteinExistence type="predicted"/>
<keyword evidence="2" id="KW-0472">Membrane</keyword>
<name>A0A554S808_9ACTN</name>
<organism evidence="4 5">
    <name type="scientific">Aeromicrobium piscarium</name>
    <dbReference type="NCBI Taxonomy" id="2590901"/>
    <lineage>
        <taxon>Bacteria</taxon>
        <taxon>Bacillati</taxon>
        <taxon>Actinomycetota</taxon>
        <taxon>Actinomycetes</taxon>
        <taxon>Propionibacteriales</taxon>
        <taxon>Nocardioidaceae</taxon>
        <taxon>Aeromicrobium</taxon>
    </lineage>
</organism>
<dbReference type="Proteomes" id="UP000316988">
    <property type="component" value="Unassembled WGS sequence"/>
</dbReference>
<gene>
    <name evidence="4" type="ORF">FNM00_11110</name>
</gene>
<dbReference type="AlphaFoldDB" id="A0A554S808"/>
<keyword evidence="3" id="KW-0732">Signal</keyword>
<dbReference type="RefSeq" id="WP_143913613.1">
    <property type="nucleotide sequence ID" value="NZ_VLNT01000008.1"/>
</dbReference>
<feature type="transmembrane region" description="Helical" evidence="2">
    <location>
        <begin position="178"/>
        <end position="202"/>
    </location>
</feature>
<feature type="compositionally biased region" description="Basic and acidic residues" evidence="1">
    <location>
        <begin position="47"/>
        <end position="63"/>
    </location>
</feature>
<feature type="chain" id="PRO_5039693569" evidence="3">
    <location>
        <begin position="27"/>
        <end position="254"/>
    </location>
</feature>
<feature type="region of interest" description="Disordered" evidence="1">
    <location>
        <begin position="42"/>
        <end position="74"/>
    </location>
</feature>
<dbReference type="Pfam" id="PF09490">
    <property type="entry name" value="CbtA"/>
    <property type="match status" value="1"/>
</dbReference>
<accession>A0A554S808</accession>
<evidence type="ECO:0000313" key="5">
    <source>
        <dbReference type="Proteomes" id="UP000316988"/>
    </source>
</evidence>
<dbReference type="InterPro" id="IPR012666">
    <property type="entry name" value="CbtA_put"/>
</dbReference>
<dbReference type="EMBL" id="VLNT01000008">
    <property type="protein sequence ID" value="TSD62500.1"/>
    <property type="molecule type" value="Genomic_DNA"/>
</dbReference>
<comment type="caution">
    <text evidence="4">The sequence shown here is derived from an EMBL/GenBank/DDBJ whole genome shotgun (WGS) entry which is preliminary data.</text>
</comment>
<keyword evidence="2" id="KW-0812">Transmembrane</keyword>